<dbReference type="PANTHER" id="PTHR10015:SF206">
    <property type="entry name" value="HSF-TYPE DNA-BINDING DOMAIN-CONTAINING PROTEIN"/>
    <property type="match status" value="1"/>
</dbReference>
<comment type="similarity">
    <text evidence="4">Belongs to the HSF family.</text>
</comment>
<feature type="compositionally biased region" description="Low complexity" evidence="5">
    <location>
        <begin position="269"/>
        <end position="284"/>
    </location>
</feature>
<protein>
    <recommendedName>
        <fullName evidence="6">HSF-type DNA-binding domain-containing protein</fullName>
    </recommendedName>
</protein>
<evidence type="ECO:0000256" key="5">
    <source>
        <dbReference type="SAM" id="MobiDB-lite"/>
    </source>
</evidence>
<feature type="compositionally biased region" description="Polar residues" evidence="5">
    <location>
        <begin position="332"/>
        <end position="351"/>
    </location>
</feature>
<accession>A0A7S4AFY9</accession>
<dbReference type="EMBL" id="HBIX01008923">
    <property type="protein sequence ID" value="CAE0714126.1"/>
    <property type="molecule type" value="Transcribed_RNA"/>
</dbReference>
<dbReference type="InterPro" id="IPR036388">
    <property type="entry name" value="WH-like_DNA-bd_sf"/>
</dbReference>
<comment type="subcellular location">
    <subcellularLocation>
        <location evidence="1">Nucleus</location>
    </subcellularLocation>
</comment>
<keyword evidence="2" id="KW-0238">DNA-binding</keyword>
<evidence type="ECO:0000259" key="6">
    <source>
        <dbReference type="SMART" id="SM00415"/>
    </source>
</evidence>
<dbReference type="PANTHER" id="PTHR10015">
    <property type="entry name" value="HEAT SHOCK TRANSCRIPTION FACTOR"/>
    <property type="match status" value="1"/>
</dbReference>
<evidence type="ECO:0000256" key="4">
    <source>
        <dbReference type="RuleBase" id="RU004020"/>
    </source>
</evidence>
<dbReference type="InterPro" id="IPR000232">
    <property type="entry name" value="HSF_DNA-bd"/>
</dbReference>
<feature type="region of interest" description="Disordered" evidence="5">
    <location>
        <begin position="99"/>
        <end position="140"/>
    </location>
</feature>
<feature type="region of interest" description="Disordered" evidence="5">
    <location>
        <begin position="268"/>
        <end position="294"/>
    </location>
</feature>
<name>A0A7S4AFY9_9STRA</name>
<feature type="region of interest" description="Disordered" evidence="5">
    <location>
        <begin position="648"/>
        <end position="678"/>
    </location>
</feature>
<evidence type="ECO:0000256" key="1">
    <source>
        <dbReference type="ARBA" id="ARBA00004123"/>
    </source>
</evidence>
<dbReference type="GO" id="GO:0005634">
    <property type="term" value="C:nucleus"/>
    <property type="evidence" value="ECO:0007669"/>
    <property type="project" value="UniProtKB-SubCell"/>
</dbReference>
<feature type="region of interest" description="Disordered" evidence="5">
    <location>
        <begin position="312"/>
        <end position="352"/>
    </location>
</feature>
<feature type="region of interest" description="Disordered" evidence="5">
    <location>
        <begin position="1"/>
        <end position="22"/>
    </location>
</feature>
<evidence type="ECO:0000256" key="2">
    <source>
        <dbReference type="ARBA" id="ARBA00023125"/>
    </source>
</evidence>
<feature type="region of interest" description="Disordered" evidence="5">
    <location>
        <begin position="368"/>
        <end position="387"/>
    </location>
</feature>
<gene>
    <name evidence="7" type="ORF">PAUS00366_LOCUS6878</name>
</gene>
<evidence type="ECO:0000313" key="7">
    <source>
        <dbReference type="EMBL" id="CAE0714126.1"/>
    </source>
</evidence>
<keyword evidence="3" id="KW-0539">Nucleus</keyword>
<feature type="region of interest" description="Disordered" evidence="5">
    <location>
        <begin position="189"/>
        <end position="220"/>
    </location>
</feature>
<sequence length="745" mass="82703">MTKTTSATHHFPSRLHDMLDDAPNKGHSEIVSWSQSGLSFKIHDTNAIVPILANYFRQTKYKSLLRQLQGYGFKRVTNGEMKGQVSHPMFVRGNRKACMEMKRKQGKASTTSTSKSSATATNTKSLSSSSTKKKKSNSRHGMIENIIAATVTPSSSQAAAQQQPILSAEFRQPLSQEALSARSSSAGKIATKAAQQKQRILPSSCTSSSSSAGTSGERKPLEINMQMGGQQFQTTTHSYHYQQQQQQQDRNHNQTGLDALRVEIGCTFSTSPSTSNNKPCSSSSLKRTAPSQQQQYHNHFVTHQNLEKQLCKRQRNSKNNEQQQQAQLQQGHYGSSSFLLPTEGGNNNSSRDQFDQLEKLIPFSPQEILSSSSCSQQQKQHTQQQQQLLFHQSMDAAGSSFGSLDLDISLTTTTTTTTHSPNVKVESTSSSQVVCNNQQFILPFELEPTPFRTAENSNHSSNQNSNSNITAVNTMANSDIITSTFLPKPVTVVKDTPTATPTQTRISSSNIVDSNVLENVIPISSSTMQQELSSEVRSDPTLETSDDIDMQIADAFDDDISDDEDEIFDSHGWPKKLQQLDQQHDQTTTHTNTTCDPVVSCEEKEQGQGKEFDCWTKGVQQIVFNGTSDCVLEPELFQLEAQRLQFTNDSDNNINSNNAVQQQRPLQQPSHPQQPHHQHVLLQQQKQQMQRLMAQQQQHLAVYGHLPVQQQHRLQQSQGLAGGPYPIISKPMAFAPLPPLHTEIS</sequence>
<feature type="compositionally biased region" description="Polar residues" evidence="5">
    <location>
        <begin position="285"/>
        <end position="294"/>
    </location>
</feature>
<dbReference type="Pfam" id="PF00447">
    <property type="entry name" value="HSF_DNA-bind"/>
    <property type="match status" value="1"/>
</dbReference>
<feature type="domain" description="HSF-type DNA-binding" evidence="6">
    <location>
        <begin position="7"/>
        <end position="104"/>
    </location>
</feature>
<dbReference type="AlphaFoldDB" id="A0A7S4AFY9"/>
<dbReference type="Gene3D" id="1.10.10.10">
    <property type="entry name" value="Winged helix-like DNA-binding domain superfamily/Winged helix DNA-binding domain"/>
    <property type="match status" value="1"/>
</dbReference>
<dbReference type="SUPFAM" id="SSF46785">
    <property type="entry name" value="Winged helix' DNA-binding domain"/>
    <property type="match status" value="1"/>
</dbReference>
<evidence type="ECO:0000256" key="3">
    <source>
        <dbReference type="ARBA" id="ARBA00023242"/>
    </source>
</evidence>
<feature type="compositionally biased region" description="Low complexity" evidence="5">
    <location>
        <begin position="648"/>
        <end position="673"/>
    </location>
</feature>
<proteinExistence type="inferred from homology"/>
<dbReference type="GO" id="GO:0003700">
    <property type="term" value="F:DNA-binding transcription factor activity"/>
    <property type="evidence" value="ECO:0007669"/>
    <property type="project" value="InterPro"/>
</dbReference>
<dbReference type="SMART" id="SM00415">
    <property type="entry name" value="HSF"/>
    <property type="match status" value="1"/>
</dbReference>
<feature type="compositionally biased region" description="Low complexity" evidence="5">
    <location>
        <begin position="107"/>
        <end position="130"/>
    </location>
</feature>
<reference evidence="7" key="1">
    <citation type="submission" date="2021-01" db="EMBL/GenBank/DDBJ databases">
        <authorList>
            <person name="Corre E."/>
            <person name="Pelletier E."/>
            <person name="Niang G."/>
            <person name="Scheremetjew M."/>
            <person name="Finn R."/>
            <person name="Kale V."/>
            <person name="Holt S."/>
            <person name="Cochrane G."/>
            <person name="Meng A."/>
            <person name="Brown T."/>
            <person name="Cohen L."/>
        </authorList>
    </citation>
    <scope>NUCLEOTIDE SEQUENCE</scope>
    <source>
        <strain evidence="7">10249 10 AB</strain>
    </source>
</reference>
<organism evidence="7">
    <name type="scientific">Pseudo-nitzschia australis</name>
    <dbReference type="NCBI Taxonomy" id="44445"/>
    <lineage>
        <taxon>Eukaryota</taxon>
        <taxon>Sar</taxon>
        <taxon>Stramenopiles</taxon>
        <taxon>Ochrophyta</taxon>
        <taxon>Bacillariophyta</taxon>
        <taxon>Bacillariophyceae</taxon>
        <taxon>Bacillariophycidae</taxon>
        <taxon>Bacillariales</taxon>
        <taxon>Bacillariaceae</taxon>
        <taxon>Pseudo-nitzschia</taxon>
    </lineage>
</organism>
<feature type="compositionally biased region" description="Low complexity" evidence="5">
    <location>
        <begin position="203"/>
        <end position="215"/>
    </location>
</feature>
<dbReference type="InterPro" id="IPR036390">
    <property type="entry name" value="WH_DNA-bd_sf"/>
</dbReference>
<dbReference type="GO" id="GO:0043565">
    <property type="term" value="F:sequence-specific DNA binding"/>
    <property type="evidence" value="ECO:0007669"/>
    <property type="project" value="InterPro"/>
</dbReference>